<protein>
    <recommendedName>
        <fullName evidence="2">EF-hand domain-containing protein</fullName>
    </recommendedName>
</protein>
<organism evidence="3 4">
    <name type="scientific">Steccherinum ochraceum</name>
    <dbReference type="NCBI Taxonomy" id="92696"/>
    <lineage>
        <taxon>Eukaryota</taxon>
        <taxon>Fungi</taxon>
        <taxon>Dikarya</taxon>
        <taxon>Basidiomycota</taxon>
        <taxon>Agaricomycotina</taxon>
        <taxon>Agaricomycetes</taxon>
        <taxon>Polyporales</taxon>
        <taxon>Steccherinaceae</taxon>
        <taxon>Steccherinum</taxon>
    </lineage>
</organism>
<feature type="domain" description="EF-hand" evidence="2">
    <location>
        <begin position="406"/>
        <end position="441"/>
    </location>
</feature>
<comment type="caution">
    <text evidence="3">The sequence shown here is derived from an EMBL/GenBank/DDBJ whole genome shotgun (WGS) entry which is preliminary data.</text>
</comment>
<dbReference type="STRING" id="92696.A0A4R0RQL4"/>
<dbReference type="Proteomes" id="UP000292702">
    <property type="component" value="Unassembled WGS sequence"/>
</dbReference>
<evidence type="ECO:0000256" key="1">
    <source>
        <dbReference type="SAM" id="MobiDB-lite"/>
    </source>
</evidence>
<dbReference type="EMBL" id="RWJN01000040">
    <property type="protein sequence ID" value="TCD69483.1"/>
    <property type="molecule type" value="Genomic_DNA"/>
</dbReference>
<proteinExistence type="predicted"/>
<keyword evidence="4" id="KW-1185">Reference proteome</keyword>
<sequence>MSPPWRSRPHVPNFLRPSRRTSSAKGSQKANDNPSALVSNTDTASPPSTVDDPSQTDSASKSTQNLDYDELSALVEAKRKQLAFDGDAIVMEEIKIKASAFFVDLPPLLNALQEVAKIHPAVGAAVFAFKIVCHIEQARRENNRRIKVVLLSMRNMMEVLTQLRGITDLSQIEQSASPKAGAEGERREETPLVTSLRSLSERAAKLIKECANTCDLYSQKPMLFKLAGATLWKSEFQQYIEVFEGLQKEFQRALTIRTATGVDVMQDSMKSVQESLKYLVSQPDTLRAAITELFDVKLGTSVKFMEVASEGLLDKALARNMDTFDRKFELHQMQLQESWEKSISEVIAVIREGPHDQIKSSEIRTLWKEMGWRGYAKANPFISTLREHFKQADAVERSDQWAVAYIDSTRIQSIMEAFDNDASGYVTIPELNAFTDGNPRELDWGLSRWIAYWAIGFQQTTKMYRERIQDVLNTMFELVPCLLPSNRAWAEASLNNVHKLVAEMTVSIQLPKDSPKVADKFTPYIEYEEKRIKCTLEQVKYRIDALDTVYAIAGNDRLERSILPMIFLSLVRFMRMLQLAQSTNLPQLCFGQVEDNFKTIHEAATYRAEDLAGLLRQRNVDVDRRFKTHAFGMLSYVYDNRPLWTMSQLLYEDAGTQPVMKHKLPRGVGLLSTAPAEDEIAEYCLPPPLPVSKESATASSLGVEFIHIGKTCGWCKKSLAKG</sequence>
<accession>A0A4R0RQL4</accession>
<dbReference type="PROSITE" id="PS00018">
    <property type="entry name" value="EF_HAND_1"/>
    <property type="match status" value="1"/>
</dbReference>
<dbReference type="InterPro" id="IPR002048">
    <property type="entry name" value="EF_hand_dom"/>
</dbReference>
<reference evidence="3 4" key="1">
    <citation type="submission" date="2018-11" db="EMBL/GenBank/DDBJ databases">
        <title>Genome assembly of Steccherinum ochraceum LE-BIN_3174, the white-rot fungus of the Steccherinaceae family (The Residual Polyporoid clade, Polyporales, Basidiomycota).</title>
        <authorList>
            <person name="Fedorova T.V."/>
            <person name="Glazunova O.A."/>
            <person name="Landesman E.O."/>
            <person name="Moiseenko K.V."/>
            <person name="Psurtseva N.V."/>
            <person name="Savinova O.S."/>
            <person name="Shakhova N.V."/>
            <person name="Tyazhelova T.V."/>
            <person name="Vasina D.V."/>
        </authorList>
    </citation>
    <scope>NUCLEOTIDE SEQUENCE [LARGE SCALE GENOMIC DNA]</scope>
    <source>
        <strain evidence="3 4">LE-BIN_3174</strain>
    </source>
</reference>
<feature type="region of interest" description="Disordered" evidence="1">
    <location>
        <begin position="1"/>
        <end position="63"/>
    </location>
</feature>
<dbReference type="InterPro" id="IPR018247">
    <property type="entry name" value="EF_Hand_1_Ca_BS"/>
</dbReference>
<gene>
    <name evidence="3" type="ORF">EIP91_007413</name>
</gene>
<dbReference type="PROSITE" id="PS50222">
    <property type="entry name" value="EF_HAND_2"/>
    <property type="match status" value="1"/>
</dbReference>
<evidence type="ECO:0000259" key="2">
    <source>
        <dbReference type="PROSITE" id="PS50222"/>
    </source>
</evidence>
<feature type="compositionally biased region" description="Polar residues" evidence="1">
    <location>
        <begin position="20"/>
        <end position="63"/>
    </location>
</feature>
<dbReference type="OrthoDB" id="2122982at2759"/>
<evidence type="ECO:0000313" key="3">
    <source>
        <dbReference type="EMBL" id="TCD69483.1"/>
    </source>
</evidence>
<dbReference type="AlphaFoldDB" id="A0A4R0RQL4"/>
<evidence type="ECO:0000313" key="4">
    <source>
        <dbReference type="Proteomes" id="UP000292702"/>
    </source>
</evidence>
<dbReference type="GO" id="GO:0005509">
    <property type="term" value="F:calcium ion binding"/>
    <property type="evidence" value="ECO:0007669"/>
    <property type="project" value="InterPro"/>
</dbReference>
<name>A0A4R0RQL4_9APHY</name>